<dbReference type="GO" id="GO:0007165">
    <property type="term" value="P:signal transduction"/>
    <property type="evidence" value="ECO:0007669"/>
    <property type="project" value="InterPro"/>
</dbReference>
<reference evidence="9 10" key="1">
    <citation type="journal article" date="2021" name="Sci. Rep.">
        <title>Chromosome anchoring in Senegalese sole (Solea senegalensis) reveals sex-associated markers and genome rearrangements in flatfish.</title>
        <authorList>
            <person name="Guerrero-Cozar I."/>
            <person name="Gomez-Garrido J."/>
            <person name="Berbel C."/>
            <person name="Martinez-Blanch J.F."/>
            <person name="Alioto T."/>
            <person name="Claros M.G."/>
            <person name="Gagnaire P.A."/>
            <person name="Manchado M."/>
        </authorList>
    </citation>
    <scope>NUCLEOTIDE SEQUENCE [LARGE SCALE GENOMIC DNA]</scope>
    <source>
        <strain evidence="9">Sse05_10M</strain>
    </source>
</reference>
<evidence type="ECO:0000256" key="2">
    <source>
        <dbReference type="ARBA" id="ARBA00023027"/>
    </source>
</evidence>
<dbReference type="PROSITE" id="PS50104">
    <property type="entry name" value="TIR"/>
    <property type="match status" value="1"/>
</dbReference>
<dbReference type="InterPro" id="IPR007110">
    <property type="entry name" value="Ig-like_dom"/>
</dbReference>
<dbReference type="InterPro" id="IPR015621">
    <property type="entry name" value="IL-1_rcpt_fam"/>
</dbReference>
<feature type="domain" description="TIR" evidence="7">
    <location>
        <begin position="369"/>
        <end position="512"/>
    </location>
</feature>
<name>A0AAV6Q289_SOLSE</name>
<gene>
    <name evidence="9" type="ORF">JOB18_018729</name>
</gene>
<dbReference type="AlphaFoldDB" id="A0AAV6Q289"/>
<feature type="signal peptide" evidence="6">
    <location>
        <begin position="1"/>
        <end position="20"/>
    </location>
</feature>
<proteinExistence type="predicted"/>
<dbReference type="PANTHER" id="PTHR11890">
    <property type="entry name" value="INTERLEUKIN-1 RECEPTOR FAMILY MEMBER"/>
    <property type="match status" value="1"/>
</dbReference>
<dbReference type="Pfam" id="PF01582">
    <property type="entry name" value="TIR"/>
    <property type="match status" value="1"/>
</dbReference>
<keyword evidence="9" id="KW-0675">Receptor</keyword>
<feature type="domain" description="Ig-like" evidence="8">
    <location>
        <begin position="16"/>
        <end position="101"/>
    </location>
</feature>
<evidence type="ECO:0000313" key="10">
    <source>
        <dbReference type="Proteomes" id="UP000693946"/>
    </source>
</evidence>
<evidence type="ECO:0000256" key="5">
    <source>
        <dbReference type="ARBA" id="ARBA00023319"/>
    </source>
</evidence>
<dbReference type="InterPro" id="IPR003599">
    <property type="entry name" value="Ig_sub"/>
</dbReference>
<evidence type="ECO:0000259" key="8">
    <source>
        <dbReference type="PROSITE" id="PS50835"/>
    </source>
</evidence>
<accession>A0AAV6Q289</accession>
<feature type="chain" id="PRO_5043921904" evidence="6">
    <location>
        <begin position="21"/>
        <end position="537"/>
    </location>
</feature>
<dbReference type="InterPro" id="IPR000157">
    <property type="entry name" value="TIR_dom"/>
</dbReference>
<keyword evidence="4" id="KW-0325">Glycoprotein</keyword>
<dbReference type="SMART" id="SM00409">
    <property type="entry name" value="IG"/>
    <property type="match status" value="3"/>
</dbReference>
<sequence length="537" mass="60214">MKMLLAVRLLLLTLQPGVLSLKSREISVKAGEMVALQCPYYRKWKQGGSTVTWTSRTAQREYVINNVSRPELRQMGVLLNRRSLVILSASANHQATYSCSLGKPHRLFWFTVSVNPAQSRNMFSQTCHAQESCKLSCPDVNVPAVKTPGMSNKGITWHKEGELLQNHGYLPSVEEKDHGVYTCTRSYLHRGRIYNMTFTVALDVHPKKREKAAAIISPHNHDVVFVELGSPAEIHCKAVMYSDFDDIFWLSGKSVVQRNPELPFSSNSKWESKGEEVNMTASLFFKKVSDDDLKRNYTCKLESVSQTSSFVTVTLAKKVRPSCVPLAVNTVGIAVVMTVTVLLYVKFKIDITLFFRDTLGCHRGVSDGKSYDAFVMCYKSNTDAGLKADDRRWLEIVLEEEFGYRLCLHDRDIQLGKAVANAVLECIEESRTVVLVPTSLDPGLGSGLLSAVHEALVERQTRLIFIKSEATKEMTSGSLPEDLQLLSEAGDCVTWRGRSSSSSFLKRLRFYLPASPKELKIRLLQTSRTELPKTSQV</sequence>
<dbReference type="GO" id="GO:0016787">
    <property type="term" value="F:hydrolase activity"/>
    <property type="evidence" value="ECO:0007669"/>
    <property type="project" value="UniProtKB-KW"/>
</dbReference>
<evidence type="ECO:0000259" key="7">
    <source>
        <dbReference type="PROSITE" id="PS50104"/>
    </source>
</evidence>
<dbReference type="Proteomes" id="UP000693946">
    <property type="component" value="Linkage Group LG7"/>
</dbReference>
<dbReference type="EMBL" id="JAGKHQ010000019">
    <property type="protein sequence ID" value="KAG7482322.1"/>
    <property type="molecule type" value="Genomic_DNA"/>
</dbReference>
<protein>
    <submittedName>
        <fullName evidence="9">Interleukin-18 receptor 1-like</fullName>
    </submittedName>
</protein>
<evidence type="ECO:0000256" key="6">
    <source>
        <dbReference type="SAM" id="SignalP"/>
    </source>
</evidence>
<organism evidence="9 10">
    <name type="scientific">Solea senegalensis</name>
    <name type="common">Senegalese sole</name>
    <dbReference type="NCBI Taxonomy" id="28829"/>
    <lineage>
        <taxon>Eukaryota</taxon>
        <taxon>Metazoa</taxon>
        <taxon>Chordata</taxon>
        <taxon>Craniata</taxon>
        <taxon>Vertebrata</taxon>
        <taxon>Euteleostomi</taxon>
        <taxon>Actinopterygii</taxon>
        <taxon>Neopterygii</taxon>
        <taxon>Teleostei</taxon>
        <taxon>Neoteleostei</taxon>
        <taxon>Acanthomorphata</taxon>
        <taxon>Carangaria</taxon>
        <taxon>Pleuronectiformes</taxon>
        <taxon>Pleuronectoidei</taxon>
        <taxon>Soleidae</taxon>
        <taxon>Solea</taxon>
    </lineage>
</organism>
<keyword evidence="3" id="KW-1015">Disulfide bond</keyword>
<evidence type="ECO:0000256" key="1">
    <source>
        <dbReference type="ARBA" id="ARBA00022801"/>
    </source>
</evidence>
<dbReference type="PROSITE" id="PS50835">
    <property type="entry name" value="IG_LIKE"/>
    <property type="match status" value="2"/>
</dbReference>
<dbReference type="PANTHER" id="PTHR11890:SF6">
    <property type="entry name" value="INTERLEUKIN-18 RECEPTOR 1"/>
    <property type="match status" value="1"/>
</dbReference>
<evidence type="ECO:0000256" key="4">
    <source>
        <dbReference type="ARBA" id="ARBA00023180"/>
    </source>
</evidence>
<keyword evidence="6" id="KW-0732">Signal</keyword>
<keyword evidence="2" id="KW-0520">NAD</keyword>
<feature type="domain" description="Ig-like" evidence="8">
    <location>
        <begin position="116"/>
        <end position="199"/>
    </location>
</feature>
<keyword evidence="1" id="KW-0378">Hydrolase</keyword>
<comment type="caution">
    <text evidence="9">The sequence shown here is derived from an EMBL/GenBank/DDBJ whole genome shotgun (WGS) entry which is preliminary data.</text>
</comment>
<evidence type="ECO:0000256" key="3">
    <source>
        <dbReference type="ARBA" id="ARBA00023157"/>
    </source>
</evidence>
<keyword evidence="5" id="KW-0393">Immunoglobulin domain</keyword>
<evidence type="ECO:0000313" key="9">
    <source>
        <dbReference type="EMBL" id="KAG7482322.1"/>
    </source>
</evidence>
<keyword evidence="10" id="KW-1185">Reference proteome</keyword>